<reference evidence="3 4" key="1">
    <citation type="submission" date="2019-05" db="EMBL/GenBank/DDBJ databases">
        <title>Panacibacter sp. strain 17mud1-8 Genome sequencing and assembly.</title>
        <authorList>
            <person name="Chhetri G."/>
        </authorList>
    </citation>
    <scope>NUCLEOTIDE SEQUENCE [LARGE SCALE GENOMIC DNA]</scope>
    <source>
        <strain evidence="3 4">17mud1-8</strain>
    </source>
</reference>
<gene>
    <name evidence="3" type="ORF">FC093_10050</name>
</gene>
<evidence type="ECO:0000313" key="4">
    <source>
        <dbReference type="Proteomes" id="UP000305848"/>
    </source>
</evidence>
<keyword evidence="4" id="KW-1185">Reference proteome</keyword>
<accession>A0A4U3L3Y5</accession>
<protein>
    <submittedName>
        <fullName evidence="3">DUF2382 domain-containing protein</fullName>
    </submittedName>
</protein>
<dbReference type="GO" id="GO:0030077">
    <property type="term" value="C:plasma membrane light-harvesting complex"/>
    <property type="evidence" value="ECO:0007669"/>
    <property type="project" value="InterPro"/>
</dbReference>
<dbReference type="RefSeq" id="WP_137261643.1">
    <property type="nucleotide sequence ID" value="NZ_SZQL01000006.1"/>
</dbReference>
<dbReference type="InterPro" id="IPR014747">
    <property type="entry name" value="Bac_photo_RC_H_C"/>
</dbReference>
<dbReference type="AlphaFoldDB" id="A0A4U3L3Y5"/>
<dbReference type="InterPro" id="IPR027275">
    <property type="entry name" value="PRC-brl_dom"/>
</dbReference>
<dbReference type="Gene3D" id="3.90.50.10">
    <property type="entry name" value="Photosynthetic Reaction Center, subunit H, domain 2"/>
    <property type="match status" value="1"/>
</dbReference>
<sequence>MKTNDYAGARLCRLKGSDYEVADGQPDIRGWDVKDVNGKTIGEIDDLIFDEQSLKVRYMVVDLDDNDFDLDDDRDVLIPIGLGEIPEKDDVVIVPNITAAQLAALPEYDKDETITPQYEYNIRNVFAGAGAVSAGAASTDIINDDFYNHEYFNEDNLNRRRKSKYANTGDTTIDTARDTTRDKVTDTTDTYSTTTDTYSTNVTDRNQQSTTIPVIEENVEIGKQQVKTGGAYIKARIVEKPIEETVNLKEEHLNIDRKPVDRPANSTDFDTFKEGVIEMEERAEIPVVNKEARVVEEININKEVSERTETVRDTVRKTEVDIENLGNKADTYRNND</sequence>
<dbReference type="EMBL" id="SZQL01000006">
    <property type="protein sequence ID" value="TKK69024.1"/>
    <property type="molecule type" value="Genomic_DNA"/>
</dbReference>
<name>A0A4U3L3Y5_9BACT</name>
<dbReference type="Proteomes" id="UP000305848">
    <property type="component" value="Unassembled WGS sequence"/>
</dbReference>
<comment type="caution">
    <text evidence="3">The sequence shown here is derived from an EMBL/GenBank/DDBJ whole genome shotgun (WGS) entry which is preliminary data.</text>
</comment>
<evidence type="ECO:0000259" key="1">
    <source>
        <dbReference type="Pfam" id="PF05239"/>
    </source>
</evidence>
<feature type="domain" description="DUF2382" evidence="2">
    <location>
        <begin position="212"/>
        <end position="322"/>
    </location>
</feature>
<dbReference type="GO" id="GO:0019684">
    <property type="term" value="P:photosynthesis, light reaction"/>
    <property type="evidence" value="ECO:0007669"/>
    <property type="project" value="InterPro"/>
</dbReference>
<organism evidence="3 4">
    <name type="scientific">Ilyomonas limi</name>
    <dbReference type="NCBI Taxonomy" id="2575867"/>
    <lineage>
        <taxon>Bacteria</taxon>
        <taxon>Pseudomonadati</taxon>
        <taxon>Bacteroidota</taxon>
        <taxon>Chitinophagia</taxon>
        <taxon>Chitinophagales</taxon>
        <taxon>Chitinophagaceae</taxon>
        <taxon>Ilyomonas</taxon>
    </lineage>
</organism>
<dbReference type="SUPFAM" id="SSF50346">
    <property type="entry name" value="PRC-barrel domain"/>
    <property type="match status" value="1"/>
</dbReference>
<dbReference type="PANTHER" id="PTHR38463">
    <property type="entry name" value="STRESS RESPONSE PROTEIN YSNF"/>
    <property type="match status" value="1"/>
</dbReference>
<dbReference type="OrthoDB" id="581516at2"/>
<dbReference type="PANTHER" id="PTHR38463:SF1">
    <property type="entry name" value="STRESS RESPONSE PROTEIN YSNF"/>
    <property type="match status" value="1"/>
</dbReference>
<proteinExistence type="predicted"/>
<dbReference type="Pfam" id="PF09557">
    <property type="entry name" value="DUF2382"/>
    <property type="match status" value="1"/>
</dbReference>
<evidence type="ECO:0000313" key="3">
    <source>
        <dbReference type="EMBL" id="TKK69024.1"/>
    </source>
</evidence>
<dbReference type="Pfam" id="PF05239">
    <property type="entry name" value="PRC"/>
    <property type="match status" value="1"/>
</dbReference>
<dbReference type="InterPro" id="IPR052967">
    <property type="entry name" value="Stress_Response_Assoc"/>
</dbReference>
<dbReference type="InterPro" id="IPR019060">
    <property type="entry name" value="DUF2382"/>
</dbReference>
<evidence type="ECO:0000259" key="2">
    <source>
        <dbReference type="Pfam" id="PF09557"/>
    </source>
</evidence>
<dbReference type="InterPro" id="IPR011033">
    <property type="entry name" value="PRC_barrel-like_sf"/>
</dbReference>
<feature type="domain" description="PRC-barrel" evidence="1">
    <location>
        <begin position="26"/>
        <end position="99"/>
    </location>
</feature>